<keyword evidence="1" id="KW-0812">Transmembrane</keyword>
<name>A0A4U5MPT2_STECR</name>
<keyword evidence="1" id="KW-1133">Transmembrane helix</keyword>
<comment type="caution">
    <text evidence="2">The sequence shown here is derived from an EMBL/GenBank/DDBJ whole genome shotgun (WGS) entry which is preliminary data.</text>
</comment>
<reference evidence="2 3" key="1">
    <citation type="journal article" date="2015" name="Genome Biol.">
        <title>Comparative genomics of Steinernema reveals deeply conserved gene regulatory networks.</title>
        <authorList>
            <person name="Dillman A.R."/>
            <person name="Macchietto M."/>
            <person name="Porter C.F."/>
            <person name="Rogers A."/>
            <person name="Williams B."/>
            <person name="Antoshechkin I."/>
            <person name="Lee M.M."/>
            <person name="Goodwin Z."/>
            <person name="Lu X."/>
            <person name="Lewis E.E."/>
            <person name="Goodrich-Blair H."/>
            <person name="Stock S.P."/>
            <person name="Adams B.J."/>
            <person name="Sternberg P.W."/>
            <person name="Mortazavi A."/>
        </authorList>
    </citation>
    <scope>NUCLEOTIDE SEQUENCE [LARGE SCALE GENOMIC DNA]</scope>
    <source>
        <strain evidence="2 3">ALL</strain>
    </source>
</reference>
<dbReference type="Proteomes" id="UP000298663">
    <property type="component" value="Unassembled WGS sequence"/>
</dbReference>
<feature type="transmembrane region" description="Helical" evidence="1">
    <location>
        <begin position="217"/>
        <end position="237"/>
    </location>
</feature>
<dbReference type="InterPro" id="IPR019425">
    <property type="entry name" value="7TM_GPCR_serpentine_rcpt_Srt"/>
</dbReference>
<feature type="transmembrane region" description="Helical" evidence="1">
    <location>
        <begin position="12"/>
        <end position="39"/>
    </location>
</feature>
<proteinExistence type="predicted"/>
<dbReference type="EMBL" id="AZBU02000006">
    <property type="protein sequence ID" value="TKR71651.1"/>
    <property type="molecule type" value="Genomic_DNA"/>
</dbReference>
<protein>
    <recommendedName>
        <fullName evidence="4">G-protein coupled receptors family 1 profile domain-containing protein</fullName>
    </recommendedName>
</protein>
<feature type="transmembrane region" description="Helical" evidence="1">
    <location>
        <begin position="123"/>
        <end position="145"/>
    </location>
</feature>
<feature type="transmembrane region" description="Helical" evidence="1">
    <location>
        <begin position="51"/>
        <end position="74"/>
    </location>
</feature>
<dbReference type="Gene3D" id="1.20.1070.10">
    <property type="entry name" value="Rhodopsin 7-helix transmembrane proteins"/>
    <property type="match status" value="1"/>
</dbReference>
<feature type="transmembrane region" description="Helical" evidence="1">
    <location>
        <begin position="177"/>
        <end position="197"/>
    </location>
</feature>
<accession>A0A4U5MPT2</accession>
<gene>
    <name evidence="2" type="ORF">L596_019216</name>
</gene>
<evidence type="ECO:0008006" key="4">
    <source>
        <dbReference type="Google" id="ProtNLM"/>
    </source>
</evidence>
<dbReference type="AlphaFoldDB" id="A0A4U5MPT2"/>
<dbReference type="SUPFAM" id="SSF81321">
    <property type="entry name" value="Family A G protein-coupled receptor-like"/>
    <property type="match status" value="1"/>
</dbReference>
<feature type="transmembrane region" description="Helical" evidence="1">
    <location>
        <begin position="249"/>
        <end position="270"/>
    </location>
</feature>
<evidence type="ECO:0000313" key="3">
    <source>
        <dbReference type="Proteomes" id="UP000298663"/>
    </source>
</evidence>
<organism evidence="2 3">
    <name type="scientific">Steinernema carpocapsae</name>
    <name type="common">Entomopathogenic nematode</name>
    <dbReference type="NCBI Taxonomy" id="34508"/>
    <lineage>
        <taxon>Eukaryota</taxon>
        <taxon>Metazoa</taxon>
        <taxon>Ecdysozoa</taxon>
        <taxon>Nematoda</taxon>
        <taxon>Chromadorea</taxon>
        <taxon>Rhabditida</taxon>
        <taxon>Tylenchina</taxon>
        <taxon>Panagrolaimomorpha</taxon>
        <taxon>Strongyloidoidea</taxon>
        <taxon>Steinernematidae</taxon>
        <taxon>Steinernema</taxon>
    </lineage>
</organism>
<feature type="transmembrane region" description="Helical" evidence="1">
    <location>
        <begin position="86"/>
        <end position="111"/>
    </location>
</feature>
<reference evidence="2 3" key="2">
    <citation type="journal article" date="2019" name="G3 (Bethesda)">
        <title>Hybrid Assembly of the Genome of the Entomopathogenic Nematode Steinernema carpocapsae Identifies the X-Chromosome.</title>
        <authorList>
            <person name="Serra L."/>
            <person name="Macchietto M."/>
            <person name="Macias-Munoz A."/>
            <person name="McGill C.J."/>
            <person name="Rodriguez I.M."/>
            <person name="Rodriguez B."/>
            <person name="Murad R."/>
            <person name="Mortazavi A."/>
        </authorList>
    </citation>
    <scope>NUCLEOTIDE SEQUENCE [LARGE SCALE GENOMIC DNA]</scope>
    <source>
        <strain evidence="2 3">ALL</strain>
    </source>
</reference>
<sequence length="277" mass="31539">MSETFPDIPLGLIIFAGTLYIVLAVVLLTLNLLVLVTILRFKEFSTVTYRIIKNMCVACIIQQVIFFISGFMTLSSSSFNETFEKIIGSLIQACWLLYLSLSLTLAIDRMLTFVCSHLGDRVSFVLLGLSYLHAFIHFVTLLLPYLGFNYCVPDSCFGWYYDFDKPTSKAMEAVEPWILLVLEVGIFVCYLVVLGALIKLRSGASENYQTFRTELKILTVAVVSFLYEASLIIFLYWGINWMVWNNDLYITATVLWMLDSGVFPLATLAINTTQYRR</sequence>
<evidence type="ECO:0000313" key="2">
    <source>
        <dbReference type="EMBL" id="TKR71651.1"/>
    </source>
</evidence>
<keyword evidence="1" id="KW-0472">Membrane</keyword>
<evidence type="ECO:0000256" key="1">
    <source>
        <dbReference type="SAM" id="Phobius"/>
    </source>
</evidence>
<dbReference type="Pfam" id="PF10321">
    <property type="entry name" value="7TM_GPCR_Srt"/>
    <property type="match status" value="1"/>
</dbReference>
<keyword evidence="3" id="KW-1185">Reference proteome</keyword>